<protein>
    <submittedName>
        <fullName evidence="3">DUF5027 domain-containing protein</fullName>
    </submittedName>
</protein>
<dbReference type="Proteomes" id="UP000274920">
    <property type="component" value="Unassembled WGS sequence"/>
</dbReference>
<proteinExistence type="predicted"/>
<gene>
    <name evidence="3" type="ORF">EBB54_04240</name>
</gene>
<sequence>MSVNNRKWTTFTAAISLACLCVSLSACSYSTKQDAPVGMSSQEESGNSENASSQEQPDNSEKAGSQVEAEGSASADGAEEKSEGILSRAQGILEGEPVESSAGKEFRQDKVLQLGETAPLGFPTVDNPKRIGVECTVNAAKLYNNPKEAGLDEKKVQTEGDLLYDIETEIPVSPLDTSKLSFLLCDVSIKNISLDLGELNITMLNVTGLTSDGKELRHTGLPAYYSEAVYELDDRHFYDFDIPAGQSVDIKIGWWIDLEQYKKENLYVTYNFGGDYDLQSLWKLDL</sequence>
<feature type="compositionally biased region" description="Polar residues" evidence="1">
    <location>
        <begin position="32"/>
        <end position="57"/>
    </location>
</feature>
<feature type="signal peptide" evidence="2">
    <location>
        <begin position="1"/>
        <end position="28"/>
    </location>
</feature>
<feature type="chain" id="PRO_5018557893" evidence="2">
    <location>
        <begin position="29"/>
        <end position="286"/>
    </location>
</feature>
<evidence type="ECO:0000313" key="3">
    <source>
        <dbReference type="EMBL" id="RRK30673.1"/>
    </source>
</evidence>
<comment type="caution">
    <text evidence="3">The sequence shown here is derived from an EMBL/GenBank/DDBJ whole genome shotgun (WGS) entry which is preliminary data.</text>
</comment>
<name>A0A3R8JKL4_9FIRM</name>
<dbReference type="PROSITE" id="PS51257">
    <property type="entry name" value="PROKAR_LIPOPROTEIN"/>
    <property type="match status" value="1"/>
</dbReference>
<accession>A0A3R8JKL4</accession>
<dbReference type="Pfam" id="PF16430">
    <property type="entry name" value="DUF5027"/>
    <property type="match status" value="1"/>
</dbReference>
<keyword evidence="2" id="KW-0732">Signal</keyword>
<keyword evidence="4" id="KW-1185">Reference proteome</keyword>
<dbReference type="InterPro" id="IPR032208">
    <property type="entry name" value="DUF5027"/>
</dbReference>
<evidence type="ECO:0000256" key="1">
    <source>
        <dbReference type="SAM" id="MobiDB-lite"/>
    </source>
</evidence>
<organism evidence="3 4">
    <name type="scientific">Schaedlerella arabinosiphila</name>
    <dbReference type="NCBI Taxonomy" id="2044587"/>
    <lineage>
        <taxon>Bacteria</taxon>
        <taxon>Bacillati</taxon>
        <taxon>Bacillota</taxon>
        <taxon>Clostridia</taxon>
        <taxon>Lachnospirales</taxon>
        <taxon>Lachnospiraceae</taxon>
        <taxon>Schaedlerella</taxon>
    </lineage>
</organism>
<evidence type="ECO:0000313" key="4">
    <source>
        <dbReference type="Proteomes" id="UP000274920"/>
    </source>
</evidence>
<dbReference type="EMBL" id="RHJS01000002">
    <property type="protein sequence ID" value="RRK30673.1"/>
    <property type="molecule type" value="Genomic_DNA"/>
</dbReference>
<feature type="region of interest" description="Disordered" evidence="1">
    <location>
        <begin position="32"/>
        <end position="83"/>
    </location>
</feature>
<dbReference type="AlphaFoldDB" id="A0A3R8JKL4"/>
<evidence type="ECO:0000256" key="2">
    <source>
        <dbReference type="SAM" id="SignalP"/>
    </source>
</evidence>
<reference evidence="3" key="1">
    <citation type="submission" date="2018-10" db="EMBL/GenBank/DDBJ databases">
        <title>Schaedlerella arabinophila gen. nov. sp. nov., isolated from the mouse intestinal tract and comparative analysis with the genome of the closely related altered Schaedler flora strain ASF502.</title>
        <authorList>
            <person name="Miyake S."/>
            <person name="Soh M."/>
            <person name="Seedorf H."/>
        </authorList>
    </citation>
    <scope>NUCLEOTIDE SEQUENCE [LARGE SCALE GENOMIC DNA]</scope>
    <source>
        <strain evidence="3">DSM 106076</strain>
    </source>
</reference>